<dbReference type="PROSITE" id="PS00221">
    <property type="entry name" value="MIP"/>
    <property type="match status" value="1"/>
</dbReference>
<name>A0A9P3HJW8_9FUNG</name>
<organism evidence="9 10">
    <name type="scientific">Entomortierella parvispora</name>
    <dbReference type="NCBI Taxonomy" id="205924"/>
    <lineage>
        <taxon>Eukaryota</taxon>
        <taxon>Fungi</taxon>
        <taxon>Fungi incertae sedis</taxon>
        <taxon>Mucoromycota</taxon>
        <taxon>Mortierellomycotina</taxon>
        <taxon>Mortierellomycetes</taxon>
        <taxon>Mortierellales</taxon>
        <taxon>Mortierellaceae</taxon>
        <taxon>Entomortierella</taxon>
    </lineage>
</organism>
<dbReference type="GO" id="GO:0005886">
    <property type="term" value="C:plasma membrane"/>
    <property type="evidence" value="ECO:0007669"/>
    <property type="project" value="TreeGrafter"/>
</dbReference>
<dbReference type="Proteomes" id="UP000827284">
    <property type="component" value="Unassembled WGS sequence"/>
</dbReference>
<keyword evidence="3 7" id="KW-0813">Transport</keyword>
<evidence type="ECO:0000256" key="6">
    <source>
        <dbReference type="ARBA" id="ARBA00023136"/>
    </source>
</evidence>
<protein>
    <recommendedName>
        <fullName evidence="11">Aquaporin</fullName>
    </recommendedName>
</protein>
<reference evidence="9" key="1">
    <citation type="submission" date="2021-11" db="EMBL/GenBank/DDBJ databases">
        <authorList>
            <person name="Herlambang A."/>
            <person name="Guo Y."/>
            <person name="Takashima Y."/>
            <person name="Nishizawa T."/>
        </authorList>
    </citation>
    <scope>NUCLEOTIDE SEQUENCE</scope>
    <source>
        <strain evidence="9">E1425</strain>
    </source>
</reference>
<dbReference type="OrthoDB" id="3222at2759"/>
<feature type="transmembrane region" description="Helical" evidence="8">
    <location>
        <begin position="75"/>
        <end position="94"/>
    </location>
</feature>
<gene>
    <name evidence="9" type="ORF">EMPS_09971</name>
</gene>
<sequence>MVNHHNHGHQPNETDALLERAEAGVTRVRYEARSKWSGIRHKSRKAFAEFLGTAILVAFGSGAIAQLVFSPNNSWFTMSLGWGLGLTFGIYVSGGISGGHLNPAVTLAMAIFRGFAWADVLVYWIAQFAGAFAGALIVYITNYSAIQAAKPEATVGIFVTGLQTKDVTTTAAFIAEFLGTALLVLVILSTSDKGNTPAGNTQPLIIGLSLAAIGTSFGYETGFALNPARDLAPRLFTAVFGWGFEVFTRQGWYFWVPIVAPFLGAIGGAFTYDALVYAGPSPLNN</sequence>
<dbReference type="GO" id="GO:0015254">
    <property type="term" value="F:glycerol channel activity"/>
    <property type="evidence" value="ECO:0007669"/>
    <property type="project" value="TreeGrafter"/>
</dbReference>
<evidence type="ECO:0000256" key="1">
    <source>
        <dbReference type="ARBA" id="ARBA00004141"/>
    </source>
</evidence>
<keyword evidence="5 8" id="KW-1133">Transmembrane helix</keyword>
<keyword evidence="4 7" id="KW-0812">Transmembrane</keyword>
<dbReference type="InterPro" id="IPR023271">
    <property type="entry name" value="Aquaporin-like"/>
</dbReference>
<dbReference type="PANTHER" id="PTHR43829">
    <property type="entry name" value="AQUAPORIN OR AQUAGLYCEROPORIN RELATED"/>
    <property type="match status" value="1"/>
</dbReference>
<evidence type="ECO:0000256" key="4">
    <source>
        <dbReference type="ARBA" id="ARBA00022692"/>
    </source>
</evidence>
<evidence type="ECO:0000313" key="9">
    <source>
        <dbReference type="EMBL" id="GJJ77612.1"/>
    </source>
</evidence>
<dbReference type="EMBL" id="BQFW01000013">
    <property type="protein sequence ID" value="GJJ77612.1"/>
    <property type="molecule type" value="Genomic_DNA"/>
</dbReference>
<keyword evidence="10" id="KW-1185">Reference proteome</keyword>
<keyword evidence="6 8" id="KW-0472">Membrane</keyword>
<accession>A0A9P3HJW8</accession>
<dbReference type="InterPro" id="IPR000425">
    <property type="entry name" value="MIP"/>
</dbReference>
<dbReference type="CDD" id="cd00333">
    <property type="entry name" value="MIP"/>
    <property type="match status" value="1"/>
</dbReference>
<evidence type="ECO:0000256" key="2">
    <source>
        <dbReference type="ARBA" id="ARBA00006175"/>
    </source>
</evidence>
<feature type="transmembrane region" description="Helical" evidence="8">
    <location>
        <begin position="167"/>
        <end position="189"/>
    </location>
</feature>
<dbReference type="Pfam" id="PF00230">
    <property type="entry name" value="MIP"/>
    <property type="match status" value="1"/>
</dbReference>
<evidence type="ECO:0000256" key="8">
    <source>
        <dbReference type="SAM" id="Phobius"/>
    </source>
</evidence>
<dbReference type="AlphaFoldDB" id="A0A9P3HJW8"/>
<dbReference type="PRINTS" id="PR00783">
    <property type="entry name" value="MINTRINSICP"/>
</dbReference>
<comment type="caution">
    <text evidence="9">The sequence shown here is derived from an EMBL/GenBank/DDBJ whole genome shotgun (WGS) entry which is preliminary data.</text>
</comment>
<dbReference type="NCBIfam" id="TIGR00861">
    <property type="entry name" value="MIP"/>
    <property type="match status" value="1"/>
</dbReference>
<evidence type="ECO:0000256" key="3">
    <source>
        <dbReference type="ARBA" id="ARBA00022448"/>
    </source>
</evidence>
<proteinExistence type="inferred from homology"/>
<dbReference type="Gene3D" id="1.20.1080.10">
    <property type="entry name" value="Glycerol uptake facilitator protein"/>
    <property type="match status" value="1"/>
</dbReference>
<comment type="subcellular location">
    <subcellularLocation>
        <location evidence="1">Membrane</location>
        <topology evidence="1">Multi-pass membrane protein</topology>
    </subcellularLocation>
</comment>
<reference evidence="9" key="2">
    <citation type="journal article" date="2022" name="Microbiol. Resour. Announc.">
        <title>Whole-Genome Sequence of Entomortierella parvispora E1425, a Mucoromycotan Fungus Associated with Burkholderiaceae-Related Endosymbiotic Bacteria.</title>
        <authorList>
            <person name="Herlambang A."/>
            <person name="Guo Y."/>
            <person name="Takashima Y."/>
            <person name="Narisawa K."/>
            <person name="Ohta H."/>
            <person name="Nishizawa T."/>
        </authorList>
    </citation>
    <scope>NUCLEOTIDE SEQUENCE</scope>
    <source>
        <strain evidence="9">E1425</strain>
    </source>
</reference>
<dbReference type="PANTHER" id="PTHR43829:SF9">
    <property type="entry name" value="AQUAPORIN-9"/>
    <property type="match status" value="1"/>
</dbReference>
<dbReference type="SUPFAM" id="SSF81338">
    <property type="entry name" value="Aquaporin-like"/>
    <property type="match status" value="1"/>
</dbReference>
<feature type="transmembrane region" description="Helical" evidence="8">
    <location>
        <begin position="254"/>
        <end position="278"/>
    </location>
</feature>
<dbReference type="InterPro" id="IPR022357">
    <property type="entry name" value="MIP_CS"/>
</dbReference>
<feature type="transmembrane region" description="Helical" evidence="8">
    <location>
        <begin position="46"/>
        <end position="69"/>
    </location>
</feature>
<evidence type="ECO:0000313" key="10">
    <source>
        <dbReference type="Proteomes" id="UP000827284"/>
    </source>
</evidence>
<dbReference type="InterPro" id="IPR050363">
    <property type="entry name" value="MIP/Aquaporin"/>
</dbReference>
<dbReference type="GO" id="GO:0015250">
    <property type="term" value="F:water channel activity"/>
    <property type="evidence" value="ECO:0007669"/>
    <property type="project" value="TreeGrafter"/>
</dbReference>
<comment type="similarity">
    <text evidence="2 7">Belongs to the MIP/aquaporin (TC 1.A.8) family.</text>
</comment>
<evidence type="ECO:0000256" key="7">
    <source>
        <dbReference type="RuleBase" id="RU000477"/>
    </source>
</evidence>
<evidence type="ECO:0000256" key="5">
    <source>
        <dbReference type="ARBA" id="ARBA00022989"/>
    </source>
</evidence>
<feature type="transmembrane region" description="Helical" evidence="8">
    <location>
        <begin position="124"/>
        <end position="146"/>
    </location>
</feature>
<evidence type="ECO:0008006" key="11">
    <source>
        <dbReference type="Google" id="ProtNLM"/>
    </source>
</evidence>